<accession>A0A3M7PUA1</accession>
<keyword evidence="2" id="KW-1185">Reference proteome</keyword>
<sequence>MGKRQKVGPTSYATRQINETKLSAFFMIFDLSMINFILNCTNCHAKAVDPQFSFTKEDILAFIGLLYARGVLCPNVPLKAILVMFFDLNKFLFICLLTQPHPAQTSIYQGQKFNKTTFIGTVRKNKKELPTSVKEQSSLYDSQLYENGKGCTLSVYQGRKDKNVAVFT</sequence>
<name>A0A3M7PUA1_BRAPC</name>
<dbReference type="Proteomes" id="UP000276133">
    <property type="component" value="Unassembled WGS sequence"/>
</dbReference>
<comment type="caution">
    <text evidence="1">The sequence shown here is derived from an EMBL/GenBank/DDBJ whole genome shotgun (WGS) entry which is preliminary data.</text>
</comment>
<evidence type="ECO:0000313" key="1">
    <source>
        <dbReference type="EMBL" id="RNA02650.1"/>
    </source>
</evidence>
<gene>
    <name evidence="1" type="ORF">BpHYR1_014939</name>
</gene>
<dbReference type="AlphaFoldDB" id="A0A3M7PUA1"/>
<protein>
    <submittedName>
        <fullName evidence="1">PiggyBac transposable element-derived 4-like isoform X1</fullName>
    </submittedName>
</protein>
<proteinExistence type="predicted"/>
<dbReference type="OrthoDB" id="8123139at2759"/>
<organism evidence="1 2">
    <name type="scientific">Brachionus plicatilis</name>
    <name type="common">Marine rotifer</name>
    <name type="synonym">Brachionus muelleri</name>
    <dbReference type="NCBI Taxonomy" id="10195"/>
    <lineage>
        <taxon>Eukaryota</taxon>
        <taxon>Metazoa</taxon>
        <taxon>Spiralia</taxon>
        <taxon>Gnathifera</taxon>
        <taxon>Rotifera</taxon>
        <taxon>Eurotatoria</taxon>
        <taxon>Monogononta</taxon>
        <taxon>Pseudotrocha</taxon>
        <taxon>Ploima</taxon>
        <taxon>Brachionidae</taxon>
        <taxon>Brachionus</taxon>
    </lineage>
</organism>
<evidence type="ECO:0000313" key="2">
    <source>
        <dbReference type="Proteomes" id="UP000276133"/>
    </source>
</evidence>
<reference evidence="1 2" key="1">
    <citation type="journal article" date="2018" name="Sci. Rep.">
        <title>Genomic signatures of local adaptation to the degree of environmental predictability in rotifers.</title>
        <authorList>
            <person name="Franch-Gras L."/>
            <person name="Hahn C."/>
            <person name="Garcia-Roger E.M."/>
            <person name="Carmona M.J."/>
            <person name="Serra M."/>
            <person name="Gomez A."/>
        </authorList>
    </citation>
    <scope>NUCLEOTIDE SEQUENCE [LARGE SCALE GENOMIC DNA]</scope>
    <source>
        <strain evidence="1">HYR1</strain>
    </source>
</reference>
<dbReference type="EMBL" id="REGN01008799">
    <property type="protein sequence ID" value="RNA02650.1"/>
    <property type="molecule type" value="Genomic_DNA"/>
</dbReference>